<protein>
    <submittedName>
        <fullName evidence="1">Uncharacterized protein</fullName>
    </submittedName>
</protein>
<reference evidence="2" key="1">
    <citation type="journal article" date="2011" name="Proc. Natl. Acad. Sci. U.S.A.">
        <title>Obligate biotrophy features unraveled by the genomic analysis of rust fungi.</title>
        <authorList>
            <person name="Duplessis S."/>
            <person name="Cuomo C.A."/>
            <person name="Lin Y.-C."/>
            <person name="Aerts A."/>
            <person name="Tisserant E."/>
            <person name="Veneault-Fourrey C."/>
            <person name="Joly D.L."/>
            <person name="Hacquard S."/>
            <person name="Amselem J."/>
            <person name="Cantarel B.L."/>
            <person name="Chiu R."/>
            <person name="Coutinho P.M."/>
            <person name="Feau N."/>
            <person name="Field M."/>
            <person name="Frey P."/>
            <person name="Gelhaye E."/>
            <person name="Goldberg J."/>
            <person name="Grabherr M.G."/>
            <person name="Kodira C.D."/>
            <person name="Kohler A."/>
            <person name="Kuees U."/>
            <person name="Lindquist E.A."/>
            <person name="Lucas S.M."/>
            <person name="Mago R."/>
            <person name="Mauceli E."/>
            <person name="Morin E."/>
            <person name="Murat C."/>
            <person name="Pangilinan J.L."/>
            <person name="Park R."/>
            <person name="Pearson M."/>
            <person name="Quesneville H."/>
            <person name="Rouhier N."/>
            <person name="Sakthikumar S."/>
            <person name="Salamov A.A."/>
            <person name="Schmutz J."/>
            <person name="Selles B."/>
            <person name="Shapiro H."/>
            <person name="Tanguay P."/>
            <person name="Tuskan G.A."/>
            <person name="Henrissat B."/>
            <person name="Van de Peer Y."/>
            <person name="Rouze P."/>
            <person name="Ellis J.G."/>
            <person name="Dodds P.N."/>
            <person name="Schein J.E."/>
            <person name="Zhong S."/>
            <person name="Hamelin R.C."/>
            <person name="Grigoriev I.V."/>
            <person name="Szabo L.J."/>
            <person name="Martin F."/>
        </authorList>
    </citation>
    <scope>NUCLEOTIDE SEQUENCE [LARGE SCALE GENOMIC DNA]</scope>
    <source>
        <strain evidence="2">98AG31 / pathotype 3-4-7</strain>
    </source>
</reference>
<keyword evidence="2" id="KW-1185">Reference proteome</keyword>
<sequence length="255" mass="28463">MSCTGKTETVISQHLNTGMQSNEDLPLTMDGIVEIRTPSMQPSVHTRGGTTDYHYEVNAVHPFISDCHSPFNLSSTRIAPLDTGVTIAFSGTVFVSQYQANLIVNVNSGVLAPVPMPSEAFPYSPNLINVSGRGRITQRHPIRLDQNTNQWWLLILTHTAFISSLDRFVKFEIHYVDNQEHIAQMRGLHCEPGATVSLEGILITYAQDARVWIAMVKRKPSHAPILDADTALNYRLRISSCKTEDTTAFFPFSKY</sequence>
<name>F4REG4_MELLP</name>
<accession>F4REG4</accession>
<dbReference type="GeneID" id="18937569"/>
<dbReference type="HOGENOM" id="CLU_1090201_0_0_1"/>
<dbReference type="EMBL" id="GL883098">
    <property type="protein sequence ID" value="EGG09086.1"/>
    <property type="molecule type" value="Genomic_DNA"/>
</dbReference>
<dbReference type="AlphaFoldDB" id="F4REG4"/>
<dbReference type="VEuPathDB" id="FungiDB:MELLADRAFT_96351"/>
<dbReference type="RefSeq" id="XP_007407446.1">
    <property type="nucleotide sequence ID" value="XM_007407384.1"/>
</dbReference>
<gene>
    <name evidence="1" type="ORF">MELLADRAFT_96351</name>
</gene>
<dbReference type="InParanoid" id="F4REG4"/>
<proteinExistence type="predicted"/>
<evidence type="ECO:0000313" key="1">
    <source>
        <dbReference type="EMBL" id="EGG09086.1"/>
    </source>
</evidence>
<evidence type="ECO:0000313" key="2">
    <source>
        <dbReference type="Proteomes" id="UP000001072"/>
    </source>
</evidence>
<dbReference type="Proteomes" id="UP000001072">
    <property type="component" value="Unassembled WGS sequence"/>
</dbReference>
<organism evidence="2">
    <name type="scientific">Melampsora larici-populina (strain 98AG31 / pathotype 3-4-7)</name>
    <name type="common">Poplar leaf rust fungus</name>
    <dbReference type="NCBI Taxonomy" id="747676"/>
    <lineage>
        <taxon>Eukaryota</taxon>
        <taxon>Fungi</taxon>
        <taxon>Dikarya</taxon>
        <taxon>Basidiomycota</taxon>
        <taxon>Pucciniomycotina</taxon>
        <taxon>Pucciniomycetes</taxon>
        <taxon>Pucciniales</taxon>
        <taxon>Melampsoraceae</taxon>
        <taxon>Melampsora</taxon>
    </lineage>
</organism>
<dbReference type="KEGG" id="mlr:MELLADRAFT_96351"/>